<evidence type="ECO:0000313" key="1">
    <source>
        <dbReference type="Ensembl" id="ENSGGOP00000046676.1"/>
    </source>
</evidence>
<reference evidence="2" key="1">
    <citation type="submission" date="2011-05" db="EMBL/GenBank/DDBJ databases">
        <title>Insights into the evolution of the great apes provided by the gorilla genome.</title>
        <authorList>
            <person name="Scally A."/>
        </authorList>
    </citation>
    <scope>NUCLEOTIDE SEQUENCE [LARGE SCALE GENOMIC DNA]</scope>
</reference>
<reference evidence="1" key="3">
    <citation type="submission" date="2025-08" db="UniProtKB">
        <authorList>
            <consortium name="Ensembl"/>
        </authorList>
    </citation>
    <scope>IDENTIFICATION</scope>
</reference>
<accession>A0A2I2ZI49</accession>
<name>A0A2I2ZI49_GORGO</name>
<keyword evidence="2" id="KW-1185">Reference proteome</keyword>
<dbReference type="GeneID" id="101152827"/>
<dbReference type="GeneTree" id="ENSGT00510000055197"/>
<proteinExistence type="predicted"/>
<reference evidence="1" key="4">
    <citation type="submission" date="2025-09" db="UniProtKB">
        <authorList>
            <consortium name="Ensembl"/>
        </authorList>
    </citation>
    <scope>IDENTIFICATION</scope>
</reference>
<dbReference type="AlphaFoldDB" id="A0A2I2ZI49"/>
<dbReference type="CTD" id="641654"/>
<dbReference type="OMA" id="NRWWHGH"/>
<evidence type="ECO:0000313" key="2">
    <source>
        <dbReference type="Proteomes" id="UP000001519"/>
    </source>
</evidence>
<dbReference type="Bgee" id="ENSGGOG00000037105">
    <property type="expression patterns" value="Expressed in frontal cortex and 5 other cell types or tissues"/>
</dbReference>
<gene>
    <name evidence="1" type="primary">HEPN1</name>
</gene>
<organism evidence="1 2">
    <name type="scientific">Gorilla gorilla gorilla</name>
    <name type="common">Western lowland gorilla</name>
    <dbReference type="NCBI Taxonomy" id="9595"/>
    <lineage>
        <taxon>Eukaryota</taxon>
        <taxon>Metazoa</taxon>
        <taxon>Chordata</taxon>
        <taxon>Craniata</taxon>
        <taxon>Vertebrata</taxon>
        <taxon>Euteleostomi</taxon>
        <taxon>Mammalia</taxon>
        <taxon>Eutheria</taxon>
        <taxon>Euarchontoglires</taxon>
        <taxon>Primates</taxon>
        <taxon>Haplorrhini</taxon>
        <taxon>Catarrhini</taxon>
        <taxon>Hominidae</taxon>
        <taxon>Gorilla</taxon>
    </lineage>
</organism>
<dbReference type="Ensembl" id="ENSGGOT00000051668.1">
    <property type="protein sequence ID" value="ENSGGOP00000046676.1"/>
    <property type="gene ID" value="ENSGGOG00000037105.1"/>
</dbReference>
<dbReference type="KEGG" id="ggo:101152827"/>
<dbReference type="InParanoid" id="A0A2I2ZI49"/>
<sequence>MGNRGLGIAPWVDGESELEFRRLGMQGPLEALRRRERNTQRASFSFSFLIALSPHTVDYRHSYELFNRRWHGHVLATQRPSLFILMLV</sequence>
<dbReference type="Proteomes" id="UP000001519">
    <property type="component" value="Chromosome 11"/>
</dbReference>
<reference evidence="1 2" key="2">
    <citation type="journal article" date="2012" name="Nature">
        <title>Insights into hominid evolution from the gorilla genome sequence.</title>
        <authorList>
            <person name="Scally A."/>
            <person name="Dutheil J.Y."/>
            <person name="Hillier L.W."/>
            <person name="Jordan G.E."/>
            <person name="Goodhead I."/>
            <person name="Herrero J."/>
            <person name="Hobolth A."/>
            <person name="Lappalainen T."/>
            <person name="Mailund T."/>
            <person name="Marques-Bonet T."/>
            <person name="McCarthy S."/>
            <person name="Montgomery S.H."/>
            <person name="Schwalie P.C."/>
            <person name="Tang Y.A."/>
            <person name="Ward M.C."/>
            <person name="Xue Y."/>
            <person name="Yngvadottir B."/>
            <person name="Alkan C."/>
            <person name="Andersen L.N."/>
            <person name="Ayub Q."/>
            <person name="Ball E.V."/>
            <person name="Beal K."/>
            <person name="Bradley B.J."/>
            <person name="Chen Y."/>
            <person name="Clee C.M."/>
            <person name="Fitzgerald S."/>
            <person name="Graves T.A."/>
            <person name="Gu Y."/>
            <person name="Heath P."/>
            <person name="Heger A."/>
            <person name="Karakoc E."/>
            <person name="Kolb-Kokocinski A."/>
            <person name="Laird G.K."/>
            <person name="Lunter G."/>
            <person name="Meader S."/>
            <person name="Mort M."/>
            <person name="Mullikin J.C."/>
            <person name="Munch K."/>
            <person name="O'Connor T.D."/>
            <person name="Phillips A.D."/>
            <person name="Prado-Martinez J."/>
            <person name="Rogers A.S."/>
            <person name="Sajjadian S."/>
            <person name="Schmidt D."/>
            <person name="Shaw K."/>
            <person name="Simpson J.T."/>
            <person name="Stenson P.D."/>
            <person name="Turner D.J."/>
            <person name="Vigilant L."/>
            <person name="Vilella A.J."/>
            <person name="Whitener W."/>
            <person name="Zhu B."/>
            <person name="Cooper D.N."/>
            <person name="de Jong P."/>
            <person name="Dermitzakis E.T."/>
            <person name="Eichler E.E."/>
            <person name="Flicek P."/>
            <person name="Goldman N."/>
            <person name="Mundy N.I."/>
            <person name="Ning Z."/>
            <person name="Odom D.T."/>
            <person name="Ponting C.P."/>
            <person name="Quail M.A."/>
            <person name="Ryder O.A."/>
            <person name="Searle S.M."/>
            <person name="Warren W.C."/>
            <person name="Wilson R.K."/>
            <person name="Schierup M.H."/>
            <person name="Rogers J."/>
            <person name="Tyler-Smith C."/>
            <person name="Durbin R."/>
        </authorList>
    </citation>
    <scope>NUCLEOTIDE SEQUENCE [LARGE SCALE GENOMIC DNA]</scope>
</reference>
<dbReference type="EMBL" id="CABD030082027">
    <property type="status" value="NOT_ANNOTATED_CDS"/>
    <property type="molecule type" value="Genomic_DNA"/>
</dbReference>
<protein>
    <submittedName>
        <fullName evidence="1">Hepatocellular carcinoma, down-regulated 1</fullName>
    </submittedName>
</protein>